<evidence type="ECO:0000259" key="14">
    <source>
        <dbReference type="Pfam" id="PF00487"/>
    </source>
</evidence>
<evidence type="ECO:0000256" key="9">
    <source>
        <dbReference type="ARBA" id="ARBA00023098"/>
    </source>
</evidence>
<dbReference type="Proteomes" id="UP000271974">
    <property type="component" value="Unassembled WGS sequence"/>
</dbReference>
<proteinExistence type="inferred from homology"/>
<keyword evidence="5" id="KW-0276">Fatty acid metabolism</keyword>
<evidence type="ECO:0000256" key="13">
    <source>
        <dbReference type="SAM" id="Phobius"/>
    </source>
</evidence>
<keyword evidence="11 12" id="KW-0275">Fatty acid biosynthesis</keyword>
<evidence type="ECO:0000313" key="16">
    <source>
        <dbReference type="Proteomes" id="UP000271974"/>
    </source>
</evidence>
<evidence type="ECO:0000256" key="4">
    <source>
        <dbReference type="ARBA" id="ARBA00022692"/>
    </source>
</evidence>
<dbReference type="PANTHER" id="PTHR11351">
    <property type="entry name" value="ACYL-COA DESATURASE"/>
    <property type="match status" value="1"/>
</dbReference>
<feature type="transmembrane region" description="Helical" evidence="13">
    <location>
        <begin position="143"/>
        <end position="162"/>
    </location>
</feature>
<dbReference type="AlphaFoldDB" id="A0A3S0Z3H6"/>
<keyword evidence="16" id="KW-1185">Reference proteome</keyword>
<keyword evidence="3 12" id="KW-0444">Lipid biosynthesis</keyword>
<evidence type="ECO:0000256" key="3">
    <source>
        <dbReference type="ARBA" id="ARBA00022516"/>
    </source>
</evidence>
<keyword evidence="7 12" id="KW-0560">Oxidoreductase</keyword>
<reference evidence="15 16" key="1">
    <citation type="submission" date="2019-01" db="EMBL/GenBank/DDBJ databases">
        <title>A draft genome assembly of the solar-powered sea slug Elysia chlorotica.</title>
        <authorList>
            <person name="Cai H."/>
            <person name="Li Q."/>
            <person name="Fang X."/>
            <person name="Li J."/>
            <person name="Curtis N.E."/>
            <person name="Altenburger A."/>
            <person name="Shibata T."/>
            <person name="Feng M."/>
            <person name="Maeda T."/>
            <person name="Schwartz J.A."/>
            <person name="Shigenobu S."/>
            <person name="Lundholm N."/>
            <person name="Nishiyama T."/>
            <person name="Yang H."/>
            <person name="Hasebe M."/>
            <person name="Li S."/>
            <person name="Pierce S.K."/>
            <person name="Wang J."/>
        </authorList>
    </citation>
    <scope>NUCLEOTIDE SEQUENCE [LARGE SCALE GENOMIC DNA]</scope>
    <source>
        <strain evidence="15">EC2010</strain>
        <tissue evidence="15">Whole organism of an adult</tissue>
    </source>
</reference>
<evidence type="ECO:0000256" key="10">
    <source>
        <dbReference type="ARBA" id="ARBA00023136"/>
    </source>
</evidence>
<dbReference type="GO" id="GO:0016717">
    <property type="term" value="F:oxidoreductase activity, acting on paired donors, with oxidation of a pair of donors resulting in the reduction of molecular oxygen to two molecules of water"/>
    <property type="evidence" value="ECO:0007669"/>
    <property type="project" value="InterPro"/>
</dbReference>
<feature type="transmembrane region" description="Helical" evidence="13">
    <location>
        <begin position="168"/>
        <end position="190"/>
    </location>
</feature>
<evidence type="ECO:0000256" key="2">
    <source>
        <dbReference type="ARBA" id="ARBA00009295"/>
    </source>
</evidence>
<comment type="cofactor">
    <cofactor evidence="12">
        <name>Fe(2+)</name>
        <dbReference type="ChEBI" id="CHEBI:29033"/>
    </cofactor>
</comment>
<keyword evidence="9" id="KW-0443">Lipid metabolism</keyword>
<keyword evidence="4 12" id="KW-0812">Transmembrane</keyword>
<dbReference type="InterPro" id="IPR015876">
    <property type="entry name" value="Acyl-CoA_DS"/>
</dbReference>
<evidence type="ECO:0000256" key="11">
    <source>
        <dbReference type="ARBA" id="ARBA00023160"/>
    </source>
</evidence>
<dbReference type="GO" id="GO:0006633">
    <property type="term" value="P:fatty acid biosynthetic process"/>
    <property type="evidence" value="ECO:0007669"/>
    <property type="project" value="UniProtKB-KW"/>
</dbReference>
<keyword evidence="10 13" id="KW-0472">Membrane</keyword>
<dbReference type="PRINTS" id="PR00075">
    <property type="entry name" value="FACDDSATRASE"/>
</dbReference>
<dbReference type="Pfam" id="PF00487">
    <property type="entry name" value="FA_desaturase"/>
    <property type="match status" value="1"/>
</dbReference>
<dbReference type="InterPro" id="IPR005804">
    <property type="entry name" value="FA_desaturase_dom"/>
</dbReference>
<evidence type="ECO:0000256" key="7">
    <source>
        <dbReference type="ARBA" id="ARBA00023002"/>
    </source>
</evidence>
<dbReference type="PANTHER" id="PTHR11351:SF31">
    <property type="entry name" value="DESATURASE 1, ISOFORM A-RELATED"/>
    <property type="match status" value="1"/>
</dbReference>
<gene>
    <name evidence="15" type="ORF">EGW08_023759</name>
</gene>
<keyword evidence="6 13" id="KW-1133">Transmembrane helix</keyword>
<organism evidence="15 16">
    <name type="scientific">Elysia chlorotica</name>
    <name type="common">Eastern emerald elysia</name>
    <name type="synonym">Sea slug</name>
    <dbReference type="NCBI Taxonomy" id="188477"/>
    <lineage>
        <taxon>Eukaryota</taxon>
        <taxon>Metazoa</taxon>
        <taxon>Spiralia</taxon>
        <taxon>Lophotrochozoa</taxon>
        <taxon>Mollusca</taxon>
        <taxon>Gastropoda</taxon>
        <taxon>Heterobranchia</taxon>
        <taxon>Euthyneura</taxon>
        <taxon>Panpulmonata</taxon>
        <taxon>Sacoglossa</taxon>
        <taxon>Placobranchoidea</taxon>
        <taxon>Plakobranchidae</taxon>
        <taxon>Elysia</taxon>
    </lineage>
</organism>
<name>A0A3S0Z3H6_ELYCH</name>
<feature type="transmembrane region" description="Helical" evidence="13">
    <location>
        <begin position="6"/>
        <end position="31"/>
    </location>
</feature>
<comment type="similarity">
    <text evidence="2 12">Belongs to the fatty acid desaturase type 1 family.</text>
</comment>
<evidence type="ECO:0000256" key="12">
    <source>
        <dbReference type="RuleBase" id="RU000581"/>
    </source>
</evidence>
<protein>
    <recommendedName>
        <fullName evidence="14">Fatty acid desaturase domain-containing protein</fullName>
    </recommendedName>
</protein>
<evidence type="ECO:0000256" key="8">
    <source>
        <dbReference type="ARBA" id="ARBA00023004"/>
    </source>
</evidence>
<comment type="caution">
    <text evidence="15">The sequence shown here is derived from an EMBL/GenBank/DDBJ whole genome shotgun (WGS) entry which is preliminary data.</text>
</comment>
<dbReference type="EMBL" id="RQTK01002637">
    <property type="protein sequence ID" value="RUS68479.1"/>
    <property type="molecule type" value="Genomic_DNA"/>
</dbReference>
<comment type="subcellular location">
    <subcellularLocation>
        <location evidence="1">Membrane</location>
        <topology evidence="1">Multi-pass membrane protein</topology>
    </subcellularLocation>
</comment>
<dbReference type="OrthoDB" id="10260134at2759"/>
<dbReference type="GO" id="GO:0016020">
    <property type="term" value="C:membrane"/>
    <property type="evidence" value="ECO:0007669"/>
    <property type="project" value="UniProtKB-SubCell"/>
</dbReference>
<evidence type="ECO:0000313" key="15">
    <source>
        <dbReference type="EMBL" id="RUS68479.1"/>
    </source>
</evidence>
<dbReference type="STRING" id="188477.A0A3S0Z3H6"/>
<feature type="non-terminal residue" evidence="15">
    <location>
        <position position="263"/>
    </location>
</feature>
<evidence type="ECO:0000256" key="1">
    <source>
        <dbReference type="ARBA" id="ARBA00004141"/>
    </source>
</evidence>
<comment type="domain">
    <text evidence="12">The histidine box domains are involved in binding the catalytic metal ions.</text>
</comment>
<feature type="domain" description="Fatty acid desaturase" evidence="14">
    <location>
        <begin position="27"/>
        <end position="231"/>
    </location>
</feature>
<keyword evidence="8" id="KW-0408">Iron</keyword>
<accession>A0A3S0Z3H6</accession>
<feature type="non-terminal residue" evidence="15">
    <location>
        <position position="1"/>
    </location>
</feature>
<evidence type="ECO:0000256" key="6">
    <source>
        <dbReference type="ARBA" id="ARBA00022989"/>
    </source>
</evidence>
<evidence type="ECO:0000256" key="5">
    <source>
        <dbReference type="ARBA" id="ARBA00022832"/>
    </source>
</evidence>
<sequence length="263" mass="30570">VTIAAFLILHLGCLGIFFVNYNITALIVFLVTFSMRTFALTAGYHRYFAHKSFQTSRVFQFILALVGTWASQKGPLWWSGHHRYHHIHSDKPTDIHSPKNGILQSHFLWVFYDKNDDVDPKFTKDWQKFPEIVWIDKYCHLSFAIYIIVLFGLGTTISHFFSSLGTSGLAFVFWGVILSTVVLYHTTFCVNSICHIFGKKDFQTGDDSRNNWFIALLTFGEGWYNNHHKFAYSVRNNIKPYQIDLTYMILVTLKKLGIVWSFK</sequence>
<dbReference type="CDD" id="cd03505">
    <property type="entry name" value="Delta9-FADS-like"/>
    <property type="match status" value="1"/>
</dbReference>